<reference evidence="2 3" key="1">
    <citation type="submission" date="2019-05" db="EMBL/GenBank/DDBJ databases">
        <title>Emergence of the Ug99 lineage of the wheat stem rust pathogen through somatic hybridization.</title>
        <authorList>
            <person name="Li F."/>
            <person name="Upadhyaya N.M."/>
            <person name="Sperschneider J."/>
            <person name="Matny O."/>
            <person name="Nguyen-Phuc H."/>
            <person name="Mago R."/>
            <person name="Raley C."/>
            <person name="Miller M.E."/>
            <person name="Silverstein K.A.T."/>
            <person name="Henningsen E."/>
            <person name="Hirsch C.D."/>
            <person name="Visser B."/>
            <person name="Pretorius Z.A."/>
            <person name="Steffenson B.J."/>
            <person name="Schwessinger B."/>
            <person name="Dodds P.N."/>
            <person name="Figueroa M."/>
        </authorList>
    </citation>
    <scope>NUCLEOTIDE SEQUENCE [LARGE SCALE GENOMIC DNA]</scope>
    <source>
        <strain evidence="2 3">Ug99</strain>
    </source>
</reference>
<dbReference type="EMBL" id="VDEP01000157">
    <property type="protein sequence ID" value="KAA1127630.1"/>
    <property type="molecule type" value="Genomic_DNA"/>
</dbReference>
<gene>
    <name evidence="1" type="ORF">PGTUg99_001640</name>
    <name evidence="2" type="ORF">PGTUg99_033950</name>
</gene>
<dbReference type="Proteomes" id="UP000325313">
    <property type="component" value="Unassembled WGS sequence"/>
</dbReference>
<sequence>MNSVIQGPKAVDAWYGITTSATPSRRILQRGDNKSWRNGAILQLPSRGLDRTPPFDEGLSEQAETNFNSSTDDYSFNTRCFGKPSEKQQYIAS</sequence>
<dbReference type="EMBL" id="VDEP01000003">
    <property type="protein sequence ID" value="KAA1138396.1"/>
    <property type="molecule type" value="Genomic_DNA"/>
</dbReference>
<comment type="caution">
    <text evidence="2">The sequence shown here is derived from an EMBL/GenBank/DDBJ whole genome shotgun (WGS) entry which is preliminary data.</text>
</comment>
<evidence type="ECO:0000313" key="2">
    <source>
        <dbReference type="EMBL" id="KAA1138396.1"/>
    </source>
</evidence>
<dbReference type="AlphaFoldDB" id="A0A5B0SJL0"/>
<name>A0A5B0SJL0_PUCGR</name>
<proteinExistence type="predicted"/>
<evidence type="ECO:0000313" key="3">
    <source>
        <dbReference type="Proteomes" id="UP000325313"/>
    </source>
</evidence>
<accession>A0A5B0SJL0</accession>
<protein>
    <submittedName>
        <fullName evidence="2">Uncharacterized protein</fullName>
    </submittedName>
</protein>
<evidence type="ECO:0000313" key="1">
    <source>
        <dbReference type="EMBL" id="KAA1127630.1"/>
    </source>
</evidence>
<organism evidence="2 3">
    <name type="scientific">Puccinia graminis f. sp. tritici</name>
    <dbReference type="NCBI Taxonomy" id="56615"/>
    <lineage>
        <taxon>Eukaryota</taxon>
        <taxon>Fungi</taxon>
        <taxon>Dikarya</taxon>
        <taxon>Basidiomycota</taxon>
        <taxon>Pucciniomycotina</taxon>
        <taxon>Pucciniomycetes</taxon>
        <taxon>Pucciniales</taxon>
        <taxon>Pucciniaceae</taxon>
        <taxon>Puccinia</taxon>
    </lineage>
</organism>